<feature type="compositionally biased region" description="Low complexity" evidence="2">
    <location>
        <begin position="682"/>
        <end position="698"/>
    </location>
</feature>
<evidence type="ECO:0000256" key="2">
    <source>
        <dbReference type="SAM" id="MobiDB-lite"/>
    </source>
</evidence>
<evidence type="ECO:0000256" key="1">
    <source>
        <dbReference type="SAM" id="Coils"/>
    </source>
</evidence>
<evidence type="ECO:0000313" key="5">
    <source>
        <dbReference type="Proteomes" id="UP001497744"/>
    </source>
</evidence>
<dbReference type="InterPro" id="IPR042201">
    <property type="entry name" value="FH2_Formin_sf"/>
</dbReference>
<evidence type="ECO:0000259" key="3">
    <source>
        <dbReference type="PROSITE" id="PS51444"/>
    </source>
</evidence>
<feature type="compositionally biased region" description="Low complexity" evidence="2">
    <location>
        <begin position="719"/>
        <end position="734"/>
    </location>
</feature>
<feature type="region of interest" description="Disordered" evidence="2">
    <location>
        <begin position="624"/>
        <end position="779"/>
    </location>
</feature>
<dbReference type="PANTHER" id="PTHR45725">
    <property type="entry name" value="FORMIN HOMOLOGY 2 FAMILY MEMBER"/>
    <property type="match status" value="1"/>
</dbReference>
<dbReference type="Gene3D" id="1.25.40.10">
    <property type="entry name" value="Tetratricopeptide repeat domain"/>
    <property type="match status" value="1"/>
</dbReference>
<feature type="compositionally biased region" description="Basic and acidic residues" evidence="2">
    <location>
        <begin position="1045"/>
        <end position="1065"/>
    </location>
</feature>
<feature type="coiled-coil region" evidence="1">
    <location>
        <begin position="1399"/>
        <end position="1426"/>
    </location>
</feature>
<feature type="compositionally biased region" description="Low complexity" evidence="2">
    <location>
        <begin position="754"/>
        <end position="764"/>
    </location>
</feature>
<name>A0AAV4LYS1_BABCB</name>
<dbReference type="SMART" id="SM00498">
    <property type="entry name" value="FH2"/>
    <property type="match status" value="1"/>
</dbReference>
<comment type="caution">
    <text evidence="4">The sequence shown here is derived from an EMBL/GenBank/DDBJ whole genome shotgun (WGS) entry which is preliminary data.</text>
</comment>
<dbReference type="Proteomes" id="UP001497744">
    <property type="component" value="Unassembled WGS sequence"/>
</dbReference>
<dbReference type="Gene3D" id="1.20.58.2220">
    <property type="entry name" value="Formin, FH2 domain"/>
    <property type="match status" value="1"/>
</dbReference>
<accession>A0AAV4LYS1</accession>
<feature type="region of interest" description="Disordered" evidence="2">
    <location>
        <begin position="1045"/>
        <end position="1128"/>
    </location>
</feature>
<sequence length="1556" mass="169543">MEYVDHESLTEAEIGAMDNVTVRSKVSELPMGSSSNISPYALGMSVRIDLEKRRRATQTDKERNMMAGNAFMDSRGKLGASDKVVEAASILRKLESNCGAVVYREALATRMQLRKMALKNFSAQNFSDALLQAHYSLLLAKKFHMEISKTPLSGEMAMELLILSKCYAQVGRLEAGRTHLLELRFLVEQTLLHFANPSATTPSPARSAVINCDAKVFPSIVFSLGEILTMYDQHEDAEKFFAKYLVLFEREFGEESLQLSDAINSVCIYLLRTRQYTKALPLAAKALGIQKKHFGDYTSETPDARVAEGYCNVGVIYRMIGNPVDALHHFLIAIDMKMRILQDRTHPQVQDVFLSIGCCQHMLGNFHAAASIYREVYITRCESLGATHPLTISVKHLLEDLDRDIKLAPRSAAADQPARPASADSDALRARVEALGAEKGHSTREHQRGAPGIEMSRIQALYASKTKHFLMPVASIMQTQDCLVPRKQVLELSRQISLQYASQRLPILNVPRMARGRLFLNDSQPVMECNQDAVDLLLEWDFRPPTVTSEGDVEGSDPKLPSDVRLFIPIFEDGEVLMGFHNKPIFVPNPGIFHAYKRSKVTYNFNLGAAASVEGRITISDVPSARGLSDASRAGSAREVDPKTVVRMSVSTTAQPPPRRTTTGSLPGSQTSARQHSVQGTVDPAGGSASAAPGASGAPDPPVSGSPPGVTSKTTTKTAPKVPSKSVVKSPAPKEGGEPVMTEGVAPSPDAPKQDSSQDPSQDSAKPEEPAPAPAPEAEPEPVSLIELMMKKAAGGPNSRNAKFLAKIGRLGKIVVKANQIKPVIPVKPPMAKTTAPAVHAAPPSSDTESEGFDANLSDAATTLSDLEEEELPAVTFTVQNDPVAMATMVDASPRVGHLPLDLRSIHDPLPMDVLNRVRGIRSHKEEDKPVRCMLIDSEGASLALVPWQIDMISLTLAKSCLSLELMEKYGSGGAAEEDSSEPSKEAQIEAYRKLLAGEGLHNFGFASLIAGAASQSLASASGSLASGLGMDLPPSVLANLRKQAEEMERKAKEEAERAAAEKEGGGGAGDGDGPGGGMPKVVPILKKATPEAKKAPPALKKGAPKGLAPPSLKKGLPTKTKGRGQASLVDNSRVRRFFWDPIFGDDAKGTLFACPKGLPNVEKPEIEETFAKAAPKARVAIVAKPKVLNLLPDSKRAYNMNIGLSKFSKYTFQELKDAVMGLDPSVLNIEATEGLMTLLPTAEEINIVQEYVKSGGDMNAVDRPEQFVAVIATIPLLKQRLESHHVALTFKEHFQEIVTPLERIMDGCEAVMASTRLNVLSNVILKIGNTLNEGDSKKGNAEGFKPTTFAKLNEFRTTAKPVKTLMQYICDLVAREDETVLEIYNELRVCEDCSKIDMAALEGNIAKFKNDMQRVTNAIAAAERLKDPGDEFVPVMRDFMKDAEPKVAFVQDQHKDVMVLFRETVKYMGYPDKEVDKVRVDELFRHIWGFAKSVEVARKTRLEAIEKEHRMRLAETRKREQAARKSKMRTSLVPTNITATPKMVDEMKNIVKTQS</sequence>
<gene>
    <name evidence="4" type="ORF">BcabD6B2_37360</name>
</gene>
<keyword evidence="5" id="KW-1185">Reference proteome</keyword>
<reference evidence="4 5" key="1">
    <citation type="submission" date="2021-06" db="EMBL/GenBank/DDBJ databases">
        <title>Genome sequence of Babesia caballi.</title>
        <authorList>
            <person name="Yamagishi J."/>
            <person name="Kidaka T."/>
            <person name="Ochi A."/>
        </authorList>
    </citation>
    <scope>NUCLEOTIDE SEQUENCE [LARGE SCALE GENOMIC DNA]</scope>
    <source>
        <strain evidence="4">USDA-D6B2</strain>
    </source>
</reference>
<dbReference type="GeneID" id="94195782"/>
<organism evidence="4 5">
    <name type="scientific">Babesia caballi</name>
    <dbReference type="NCBI Taxonomy" id="5871"/>
    <lineage>
        <taxon>Eukaryota</taxon>
        <taxon>Sar</taxon>
        <taxon>Alveolata</taxon>
        <taxon>Apicomplexa</taxon>
        <taxon>Aconoidasida</taxon>
        <taxon>Piroplasmida</taxon>
        <taxon>Babesiidae</taxon>
        <taxon>Babesia</taxon>
    </lineage>
</organism>
<dbReference type="EMBL" id="BPLF01000003">
    <property type="protein sequence ID" value="GIX64301.1"/>
    <property type="molecule type" value="Genomic_DNA"/>
</dbReference>
<dbReference type="Pfam" id="PF02181">
    <property type="entry name" value="FH2"/>
    <property type="match status" value="1"/>
</dbReference>
<feature type="compositionally biased region" description="Polar residues" evidence="2">
    <location>
        <begin position="664"/>
        <end position="680"/>
    </location>
</feature>
<dbReference type="InterPro" id="IPR011990">
    <property type="entry name" value="TPR-like_helical_dom_sf"/>
</dbReference>
<proteinExistence type="predicted"/>
<dbReference type="SUPFAM" id="SSF101447">
    <property type="entry name" value="Formin homology 2 domain (FH2 domain)"/>
    <property type="match status" value="1"/>
</dbReference>
<keyword evidence="1" id="KW-0175">Coiled coil</keyword>
<dbReference type="PANTHER" id="PTHR45725:SF1">
    <property type="entry name" value="DISHEVELLED ASSOCIATED ACTIVATOR OF MORPHOGENESIS, ISOFORM D"/>
    <property type="match status" value="1"/>
</dbReference>
<feature type="domain" description="FH2" evidence="3">
    <location>
        <begin position="1125"/>
        <end position="1521"/>
    </location>
</feature>
<dbReference type="RefSeq" id="XP_067716370.1">
    <property type="nucleotide sequence ID" value="XM_067860269.1"/>
</dbReference>
<feature type="compositionally biased region" description="Gly residues" evidence="2">
    <location>
        <begin position="1066"/>
        <end position="1079"/>
    </location>
</feature>
<dbReference type="SUPFAM" id="SSF48452">
    <property type="entry name" value="TPR-like"/>
    <property type="match status" value="1"/>
</dbReference>
<feature type="compositionally biased region" description="Low complexity" evidence="2">
    <location>
        <begin position="1096"/>
        <end position="1111"/>
    </location>
</feature>
<dbReference type="PROSITE" id="PS51444">
    <property type="entry name" value="FH2"/>
    <property type="match status" value="1"/>
</dbReference>
<evidence type="ECO:0000313" key="4">
    <source>
        <dbReference type="EMBL" id="GIX64301.1"/>
    </source>
</evidence>
<dbReference type="InterPro" id="IPR015425">
    <property type="entry name" value="FH2_Formin"/>
</dbReference>
<dbReference type="InterPro" id="IPR051425">
    <property type="entry name" value="Formin_Homology"/>
</dbReference>
<protein>
    <submittedName>
        <fullName evidence="4">Formin 1, putative</fullName>
    </submittedName>
</protein>